<dbReference type="PANTHER" id="PTHR42208:SF1">
    <property type="entry name" value="HEAVY METAL TRANSPORTER"/>
    <property type="match status" value="1"/>
</dbReference>
<evidence type="ECO:0000313" key="3">
    <source>
        <dbReference type="EMBL" id="GLR13365.1"/>
    </source>
</evidence>
<dbReference type="Proteomes" id="UP001156706">
    <property type="component" value="Unassembled WGS sequence"/>
</dbReference>
<proteinExistence type="predicted"/>
<evidence type="ECO:0000313" key="4">
    <source>
        <dbReference type="Proteomes" id="UP001156706"/>
    </source>
</evidence>
<feature type="transmembrane region" description="Helical" evidence="1">
    <location>
        <begin position="168"/>
        <end position="194"/>
    </location>
</feature>
<evidence type="ECO:0000256" key="1">
    <source>
        <dbReference type="SAM" id="Phobius"/>
    </source>
</evidence>
<feature type="transmembrane region" description="Helical" evidence="1">
    <location>
        <begin position="88"/>
        <end position="109"/>
    </location>
</feature>
<comment type="caution">
    <text evidence="3">The sequence shown here is derived from an EMBL/GenBank/DDBJ whole genome shotgun (WGS) entry which is preliminary data.</text>
</comment>
<feature type="transmembrane region" description="Helical" evidence="1">
    <location>
        <begin position="12"/>
        <end position="35"/>
    </location>
</feature>
<keyword evidence="4" id="KW-1185">Reference proteome</keyword>
<reference evidence="4" key="1">
    <citation type="journal article" date="2019" name="Int. J. Syst. Evol. Microbiol.">
        <title>The Global Catalogue of Microorganisms (GCM) 10K type strain sequencing project: providing services to taxonomists for standard genome sequencing and annotation.</title>
        <authorList>
            <consortium name="The Broad Institute Genomics Platform"/>
            <consortium name="The Broad Institute Genome Sequencing Center for Infectious Disease"/>
            <person name="Wu L."/>
            <person name="Ma J."/>
        </authorList>
    </citation>
    <scope>NUCLEOTIDE SEQUENCE [LARGE SCALE GENOMIC DNA]</scope>
    <source>
        <strain evidence="4">NBRC 110044</strain>
    </source>
</reference>
<keyword evidence="1" id="KW-1133">Transmembrane helix</keyword>
<keyword evidence="1" id="KW-0812">Transmembrane</keyword>
<accession>A0ABQ5YEJ6</accession>
<organism evidence="3 4">
    <name type="scientific">Chitinimonas prasina</name>
    <dbReference type="NCBI Taxonomy" id="1434937"/>
    <lineage>
        <taxon>Bacteria</taxon>
        <taxon>Pseudomonadati</taxon>
        <taxon>Pseudomonadota</taxon>
        <taxon>Betaproteobacteria</taxon>
        <taxon>Neisseriales</taxon>
        <taxon>Chitinibacteraceae</taxon>
        <taxon>Chitinimonas</taxon>
    </lineage>
</organism>
<dbReference type="Pfam" id="PF13386">
    <property type="entry name" value="DsbD_2"/>
    <property type="match status" value="1"/>
</dbReference>
<name>A0ABQ5YEJ6_9NEIS</name>
<dbReference type="PANTHER" id="PTHR42208">
    <property type="entry name" value="HEAVY METAL TRANSPORTER-RELATED"/>
    <property type="match status" value="1"/>
</dbReference>
<keyword evidence="1" id="KW-0472">Membrane</keyword>
<sequence length="226" mass="23646">MFEQTFYLTLAAWWLAGFVGGIHCLGMCGGLTTALGLNLAGKQQAVMLLAANMGRLLSYTLIGGLLGGVSGVVAWLPRAALLQTGLYLVSLLLIVLLGCYLAGWSGWLLRLERLGGPLWQRLQPRFAALLPLRSTGAALLAGGLWGWLPCGLVYTAATGALASGSSVRGGAILLAFGLGTLPNLLLMGAAAGRLQRLRDKAWVRRLAGGGLVAYGLVALGMWLMAR</sequence>
<dbReference type="RefSeq" id="WP_284196470.1">
    <property type="nucleotide sequence ID" value="NZ_BSOG01000002.1"/>
</dbReference>
<dbReference type="EMBL" id="BSOG01000002">
    <property type="protein sequence ID" value="GLR13365.1"/>
    <property type="molecule type" value="Genomic_DNA"/>
</dbReference>
<feature type="domain" description="Urease accessory protein UreH-like transmembrane" evidence="2">
    <location>
        <begin position="14"/>
        <end position="216"/>
    </location>
</feature>
<gene>
    <name evidence="3" type="ORF">GCM10007907_21550</name>
</gene>
<feature type="transmembrane region" description="Helical" evidence="1">
    <location>
        <begin position="206"/>
        <end position="225"/>
    </location>
</feature>
<evidence type="ECO:0000259" key="2">
    <source>
        <dbReference type="Pfam" id="PF13386"/>
    </source>
</evidence>
<dbReference type="InterPro" id="IPR039447">
    <property type="entry name" value="UreH-like_TM_dom"/>
</dbReference>
<feature type="transmembrane region" description="Helical" evidence="1">
    <location>
        <begin position="56"/>
        <end position="76"/>
    </location>
</feature>
<protein>
    <submittedName>
        <fullName evidence="3">Cytochrome biogenesis protein</fullName>
    </submittedName>
</protein>
<feature type="transmembrane region" description="Helical" evidence="1">
    <location>
        <begin position="130"/>
        <end position="148"/>
    </location>
</feature>